<sequence>DFFPLLHAVPIVFCLEPVHLPGNENSIGRIRIPAKLTSHRSLCNFSIIVPYSAHLTSRNIPSLRIVSQEIVP</sequence>
<dbReference type="Proteomes" id="UP001328107">
    <property type="component" value="Unassembled WGS sequence"/>
</dbReference>
<name>A0AAN5IE16_9BILA</name>
<protein>
    <submittedName>
        <fullName evidence="1">Uncharacterized protein</fullName>
    </submittedName>
</protein>
<accession>A0AAN5IE16</accession>
<gene>
    <name evidence="1" type="ORF">PMAYCL1PPCAC_31289</name>
</gene>
<proteinExistence type="predicted"/>
<evidence type="ECO:0000313" key="1">
    <source>
        <dbReference type="EMBL" id="GMR61094.1"/>
    </source>
</evidence>
<dbReference type="EMBL" id="BTRK01000006">
    <property type="protein sequence ID" value="GMR61094.1"/>
    <property type="molecule type" value="Genomic_DNA"/>
</dbReference>
<reference evidence="2" key="1">
    <citation type="submission" date="2022-10" db="EMBL/GenBank/DDBJ databases">
        <title>Genome assembly of Pristionchus species.</title>
        <authorList>
            <person name="Yoshida K."/>
            <person name="Sommer R.J."/>
        </authorList>
    </citation>
    <scope>NUCLEOTIDE SEQUENCE [LARGE SCALE GENOMIC DNA]</scope>
    <source>
        <strain evidence="2">RS5460</strain>
    </source>
</reference>
<dbReference type="AlphaFoldDB" id="A0AAN5IE16"/>
<organism evidence="1 2">
    <name type="scientific">Pristionchus mayeri</name>
    <dbReference type="NCBI Taxonomy" id="1317129"/>
    <lineage>
        <taxon>Eukaryota</taxon>
        <taxon>Metazoa</taxon>
        <taxon>Ecdysozoa</taxon>
        <taxon>Nematoda</taxon>
        <taxon>Chromadorea</taxon>
        <taxon>Rhabditida</taxon>
        <taxon>Rhabditina</taxon>
        <taxon>Diplogasteromorpha</taxon>
        <taxon>Diplogasteroidea</taxon>
        <taxon>Neodiplogasteridae</taxon>
        <taxon>Pristionchus</taxon>
    </lineage>
</organism>
<evidence type="ECO:0000313" key="2">
    <source>
        <dbReference type="Proteomes" id="UP001328107"/>
    </source>
</evidence>
<comment type="caution">
    <text evidence="1">The sequence shown here is derived from an EMBL/GenBank/DDBJ whole genome shotgun (WGS) entry which is preliminary data.</text>
</comment>
<keyword evidence="2" id="KW-1185">Reference proteome</keyword>
<feature type="non-terminal residue" evidence="1">
    <location>
        <position position="1"/>
    </location>
</feature>